<dbReference type="PROSITE" id="PS01186">
    <property type="entry name" value="EGF_2"/>
    <property type="match status" value="2"/>
</dbReference>
<dbReference type="AlphaFoldDB" id="A0A9N8ELB2"/>
<evidence type="ECO:0000313" key="3">
    <source>
        <dbReference type="EMBL" id="CAB9520610.1"/>
    </source>
</evidence>
<dbReference type="EMBL" id="CAICTM010001117">
    <property type="protein sequence ID" value="CAB9520610.1"/>
    <property type="molecule type" value="Genomic_DNA"/>
</dbReference>
<feature type="domain" description="EGF-like" evidence="1 2">
    <location>
        <begin position="199"/>
        <end position="210"/>
    </location>
</feature>
<evidence type="ECO:0000313" key="4">
    <source>
        <dbReference type="Proteomes" id="UP001153069"/>
    </source>
</evidence>
<accession>A0A9N8ELB2</accession>
<evidence type="ECO:0000259" key="2">
    <source>
        <dbReference type="PROSITE" id="PS01186"/>
    </source>
</evidence>
<proteinExistence type="predicted"/>
<reference evidence="3" key="1">
    <citation type="submission" date="2020-06" db="EMBL/GenBank/DDBJ databases">
        <authorList>
            <consortium name="Plant Systems Biology data submission"/>
        </authorList>
    </citation>
    <scope>NUCLEOTIDE SEQUENCE</scope>
    <source>
        <strain evidence="3">D6</strain>
    </source>
</reference>
<sequence length="254" mass="27829">MPRQVFVIAMMDIMATYASGRKSVTKRKGRALVLAFVTRSLEYAVAFDLAMESCVRSPFIVLRKKEAISTAVLVFHPRRHIVNVQTRQPPGYPAKRDKIVPFIGCQNGGVCNAITGICNCEAPFYGFQCSLVNDTLQDHLCSTDTDCLGGTCDVSRGICTCKDPTKYGTLCEHEYNCTRSGCNAVVPDAGTCNSTTELCDCTFPFTGMDCTELPDCSKTQTVLALVYALQKKAAPVPVHLHIPMVRVTILWLVV</sequence>
<dbReference type="OrthoDB" id="47399at2759"/>
<keyword evidence="4" id="KW-1185">Reference proteome</keyword>
<dbReference type="PROSITE" id="PS00022">
    <property type="entry name" value="EGF_1"/>
    <property type="match status" value="2"/>
</dbReference>
<name>A0A9N8ELB2_9STRA</name>
<protein>
    <submittedName>
        <fullName evidence="3">Inherit from KOG: Notch ligand involved in the mediation of Notch signaling By similarity</fullName>
    </submittedName>
</protein>
<organism evidence="3 4">
    <name type="scientific">Seminavis robusta</name>
    <dbReference type="NCBI Taxonomy" id="568900"/>
    <lineage>
        <taxon>Eukaryota</taxon>
        <taxon>Sar</taxon>
        <taxon>Stramenopiles</taxon>
        <taxon>Ochrophyta</taxon>
        <taxon>Bacillariophyta</taxon>
        <taxon>Bacillariophyceae</taxon>
        <taxon>Bacillariophycidae</taxon>
        <taxon>Naviculales</taxon>
        <taxon>Naviculaceae</taxon>
        <taxon>Seminavis</taxon>
    </lineage>
</organism>
<evidence type="ECO:0000259" key="1">
    <source>
        <dbReference type="PROSITE" id="PS00022"/>
    </source>
</evidence>
<feature type="domain" description="EGF-like" evidence="1 2">
    <location>
        <begin position="118"/>
        <end position="129"/>
    </location>
</feature>
<dbReference type="Proteomes" id="UP001153069">
    <property type="component" value="Unassembled WGS sequence"/>
</dbReference>
<gene>
    <name evidence="3" type="ORF">SEMRO_1119_G243250.1</name>
</gene>
<dbReference type="InterPro" id="IPR000742">
    <property type="entry name" value="EGF"/>
</dbReference>
<comment type="caution">
    <text evidence="3">The sequence shown here is derived from an EMBL/GenBank/DDBJ whole genome shotgun (WGS) entry which is preliminary data.</text>
</comment>